<feature type="compositionally biased region" description="Basic and acidic residues" evidence="1">
    <location>
        <begin position="274"/>
        <end position="292"/>
    </location>
</feature>
<dbReference type="AlphaFoldDB" id="A0A250WRJ5"/>
<name>A0A250WRJ5_9CHLO</name>
<evidence type="ECO:0000313" key="3">
    <source>
        <dbReference type="Proteomes" id="UP000232323"/>
    </source>
</evidence>
<gene>
    <name evidence="2" type="ORF">CEUSTIGMA_g746.t1</name>
</gene>
<proteinExistence type="predicted"/>
<protein>
    <submittedName>
        <fullName evidence="2">Uncharacterized protein</fullName>
    </submittedName>
</protein>
<organism evidence="2 3">
    <name type="scientific">Chlamydomonas eustigma</name>
    <dbReference type="NCBI Taxonomy" id="1157962"/>
    <lineage>
        <taxon>Eukaryota</taxon>
        <taxon>Viridiplantae</taxon>
        <taxon>Chlorophyta</taxon>
        <taxon>core chlorophytes</taxon>
        <taxon>Chlorophyceae</taxon>
        <taxon>CS clade</taxon>
        <taxon>Chlamydomonadales</taxon>
        <taxon>Chlamydomonadaceae</taxon>
        <taxon>Chlamydomonas</taxon>
    </lineage>
</organism>
<feature type="region of interest" description="Disordered" evidence="1">
    <location>
        <begin position="274"/>
        <end position="311"/>
    </location>
</feature>
<evidence type="ECO:0000256" key="1">
    <source>
        <dbReference type="SAM" id="MobiDB-lite"/>
    </source>
</evidence>
<comment type="caution">
    <text evidence="2">The sequence shown here is derived from an EMBL/GenBank/DDBJ whole genome shotgun (WGS) entry which is preliminary data.</text>
</comment>
<evidence type="ECO:0000313" key="2">
    <source>
        <dbReference type="EMBL" id="GAX73292.1"/>
    </source>
</evidence>
<dbReference type="Proteomes" id="UP000232323">
    <property type="component" value="Unassembled WGS sequence"/>
</dbReference>
<keyword evidence="3" id="KW-1185">Reference proteome</keyword>
<reference evidence="2 3" key="1">
    <citation type="submission" date="2017-08" db="EMBL/GenBank/DDBJ databases">
        <title>Acidophilic green algal genome provides insights into adaptation to an acidic environment.</title>
        <authorList>
            <person name="Hirooka S."/>
            <person name="Hirose Y."/>
            <person name="Kanesaki Y."/>
            <person name="Higuchi S."/>
            <person name="Fujiwara T."/>
            <person name="Onuma R."/>
            <person name="Era A."/>
            <person name="Ohbayashi R."/>
            <person name="Uzuka A."/>
            <person name="Nozaki H."/>
            <person name="Yoshikawa H."/>
            <person name="Miyagishima S.Y."/>
        </authorList>
    </citation>
    <scope>NUCLEOTIDE SEQUENCE [LARGE SCALE GENOMIC DNA]</scope>
    <source>
        <strain evidence="2 3">NIES-2499</strain>
    </source>
</reference>
<dbReference type="EMBL" id="BEGY01000003">
    <property type="protein sequence ID" value="GAX73292.1"/>
    <property type="molecule type" value="Genomic_DNA"/>
</dbReference>
<accession>A0A250WRJ5</accession>
<dbReference type="OrthoDB" id="528705at2759"/>
<sequence length="375" mass="41260">MVTILTKASDAAMEAWSPDDTKGKFLESPRFFRDGTTKISNFINGRDGEGRELSPVRVSVDTNTHTAYTDRLCGTSEATVTILDEIHRSLMGRSGINTNRPRTATFRALQANDPRHDRMKPPYPEENLGPGTYDVEVCTPGLGPLRLDSPLRTASPLRDPMRSTASFTGPVRPELFKASAAAAHLTSYLSADYKGFGERTCEWFKSTDKRTPVSDYRYSPRYSELKKEVPSPPIDYDIGIGSSGMPKTVSCSIARKPATVPFLSKKPRFAVLPKERHNDVRLGTQRSDEDPGRNGPGSYQPITPTGAAPKPTFRIFTDGLKSPPRFRPGPRALTQLYGSASKVTSATASFSGTNRVQKFGPFDMMSDSTLTRRPL</sequence>